<dbReference type="PANTHER" id="PTHR24559">
    <property type="entry name" value="TRANSPOSON TY3-I GAG-POL POLYPROTEIN"/>
    <property type="match status" value="1"/>
</dbReference>
<dbReference type="Proteomes" id="UP000326396">
    <property type="component" value="Linkage Group LG18"/>
</dbReference>
<dbReference type="InterPro" id="IPR053134">
    <property type="entry name" value="RNA-dir_DNA_polymerase"/>
</dbReference>
<reference evidence="1 3" key="1">
    <citation type="submission" date="2019-05" db="EMBL/GenBank/DDBJ databases">
        <title>Mikania micrantha, genome provides insights into the molecular mechanism of rapid growth.</title>
        <authorList>
            <person name="Liu B."/>
        </authorList>
    </citation>
    <scope>NUCLEOTIDE SEQUENCE [LARGE SCALE GENOMIC DNA]</scope>
    <source>
        <strain evidence="1">NLD-2019</strain>
        <tissue evidence="1">Leaf</tissue>
    </source>
</reference>
<dbReference type="CDD" id="cd00303">
    <property type="entry name" value="retropepsin_like"/>
    <property type="match status" value="1"/>
</dbReference>
<dbReference type="Pfam" id="PF08284">
    <property type="entry name" value="RVP_2"/>
    <property type="match status" value="1"/>
</dbReference>
<evidence type="ECO:0000313" key="2">
    <source>
        <dbReference type="EMBL" id="KAD4982171.1"/>
    </source>
</evidence>
<dbReference type="InterPro" id="IPR021109">
    <property type="entry name" value="Peptidase_aspartic_dom_sf"/>
</dbReference>
<dbReference type="Gene3D" id="3.10.10.10">
    <property type="entry name" value="HIV Type 1 Reverse Transcriptase, subunit A, domain 1"/>
    <property type="match status" value="1"/>
</dbReference>
<sequence length="239" mass="27488">MKTTRAFVVNAKEGAYMSDAITGTFRINDVYAKVLFDSEVNQSVIDYEFCKLLKEPLVKLDKPYLVETANGDVFKINEALVNGKITLFKHNMLACFKAVIGMDWLDTNQACILCDTKFIEICVPKGGKWITKDDKSTNYVRIIFMIKATKSLNKGYHQLKVQEKDVPKTTFRTRNAYYEFNVMSFRLTNALADFMNDEQNMQTFLDEFNIILIDVQFRGHVINAQGIQVDPYKIEVIPK</sequence>
<protein>
    <submittedName>
        <fullName evidence="1">Uncharacterized protein</fullName>
    </submittedName>
</protein>
<evidence type="ECO:0000313" key="1">
    <source>
        <dbReference type="EMBL" id="KAD4982170.1"/>
    </source>
</evidence>
<dbReference type="SUPFAM" id="SSF50630">
    <property type="entry name" value="Acid proteases"/>
    <property type="match status" value="1"/>
</dbReference>
<dbReference type="SUPFAM" id="SSF56672">
    <property type="entry name" value="DNA/RNA polymerases"/>
    <property type="match status" value="1"/>
</dbReference>
<comment type="caution">
    <text evidence="1">The sequence shown here is derived from an EMBL/GenBank/DDBJ whole genome shotgun (WGS) entry which is preliminary data.</text>
</comment>
<accession>A0A5N6NNX6</accession>
<dbReference type="InterPro" id="IPR043502">
    <property type="entry name" value="DNA/RNA_pol_sf"/>
</dbReference>
<dbReference type="EMBL" id="SZYD01000010">
    <property type="protein sequence ID" value="KAD4982170.1"/>
    <property type="molecule type" value="Genomic_DNA"/>
</dbReference>
<dbReference type="AlphaFoldDB" id="A0A5N6NNX6"/>
<dbReference type="InterPro" id="IPR043128">
    <property type="entry name" value="Rev_trsase/Diguanyl_cyclase"/>
</dbReference>
<evidence type="ECO:0000313" key="3">
    <source>
        <dbReference type="Proteomes" id="UP000326396"/>
    </source>
</evidence>
<proteinExistence type="predicted"/>
<dbReference type="EMBL" id="SZYD01000010">
    <property type="protein sequence ID" value="KAD4982171.1"/>
    <property type="molecule type" value="Genomic_DNA"/>
</dbReference>
<dbReference type="OrthoDB" id="1701144at2759"/>
<dbReference type="PANTHER" id="PTHR24559:SF444">
    <property type="entry name" value="REVERSE TRANSCRIPTASE DOMAIN-CONTAINING PROTEIN"/>
    <property type="match status" value="1"/>
</dbReference>
<dbReference type="Gene3D" id="2.40.70.10">
    <property type="entry name" value="Acid Proteases"/>
    <property type="match status" value="1"/>
</dbReference>
<organism evidence="1 3">
    <name type="scientific">Mikania micrantha</name>
    <name type="common">bitter vine</name>
    <dbReference type="NCBI Taxonomy" id="192012"/>
    <lineage>
        <taxon>Eukaryota</taxon>
        <taxon>Viridiplantae</taxon>
        <taxon>Streptophyta</taxon>
        <taxon>Embryophyta</taxon>
        <taxon>Tracheophyta</taxon>
        <taxon>Spermatophyta</taxon>
        <taxon>Magnoliopsida</taxon>
        <taxon>eudicotyledons</taxon>
        <taxon>Gunneridae</taxon>
        <taxon>Pentapetalae</taxon>
        <taxon>asterids</taxon>
        <taxon>campanulids</taxon>
        <taxon>Asterales</taxon>
        <taxon>Asteraceae</taxon>
        <taxon>Asteroideae</taxon>
        <taxon>Heliantheae alliance</taxon>
        <taxon>Eupatorieae</taxon>
        <taxon>Mikania</taxon>
    </lineage>
</organism>
<dbReference type="Gene3D" id="3.30.70.270">
    <property type="match status" value="1"/>
</dbReference>
<name>A0A5N6NNX6_9ASTR</name>
<keyword evidence="3" id="KW-1185">Reference proteome</keyword>
<gene>
    <name evidence="1" type="ORF">E3N88_18841</name>
    <name evidence="2" type="ORF">E3N88_18842</name>
</gene>